<dbReference type="PRINTS" id="PR00095">
    <property type="entry name" value="ANTSNTHASEI"/>
</dbReference>
<dbReference type="PANTHER" id="PTHR11236:SF50">
    <property type="entry name" value="AMINODEOXYCHORISMATE SYNTHASE COMPONENT 1"/>
    <property type="match status" value="1"/>
</dbReference>
<dbReference type="EMBL" id="AP025739">
    <property type="protein sequence ID" value="BDI28577.1"/>
    <property type="molecule type" value="Genomic_DNA"/>
</dbReference>
<dbReference type="InterPro" id="IPR019999">
    <property type="entry name" value="Anth_synth_I-like"/>
</dbReference>
<dbReference type="Gene3D" id="3.20.10.10">
    <property type="entry name" value="D-amino Acid Aminotransferase, subunit A, domain 2"/>
    <property type="match status" value="1"/>
</dbReference>
<dbReference type="InterPro" id="IPR043132">
    <property type="entry name" value="BCAT-like_C"/>
</dbReference>
<dbReference type="InterPro" id="IPR043131">
    <property type="entry name" value="BCAT-like_N"/>
</dbReference>
<dbReference type="InterPro" id="IPR001544">
    <property type="entry name" value="Aminotrans_IV"/>
</dbReference>
<dbReference type="InterPro" id="IPR036038">
    <property type="entry name" value="Aminotransferase-like"/>
</dbReference>
<dbReference type="PANTHER" id="PTHR11236">
    <property type="entry name" value="AMINOBENZOATE/ANTHRANILATE SYNTHASE"/>
    <property type="match status" value="1"/>
</dbReference>
<gene>
    <name evidence="1" type="ORF">CCAX7_006280</name>
</gene>
<dbReference type="Pfam" id="PF00425">
    <property type="entry name" value="Chorismate_bind"/>
    <property type="match status" value="1"/>
</dbReference>
<dbReference type="Proteomes" id="UP000287394">
    <property type="component" value="Chromosome"/>
</dbReference>
<evidence type="ECO:0000313" key="1">
    <source>
        <dbReference type="EMBL" id="BDI28577.1"/>
    </source>
</evidence>
<dbReference type="GO" id="GO:0046820">
    <property type="term" value="F:4-amino-4-deoxychorismate synthase activity"/>
    <property type="evidence" value="ECO:0007669"/>
    <property type="project" value="TreeGrafter"/>
</dbReference>
<dbReference type="GO" id="GO:0009396">
    <property type="term" value="P:folic acid-containing compound biosynthetic process"/>
    <property type="evidence" value="ECO:0007669"/>
    <property type="project" value="InterPro"/>
</dbReference>
<organism evidence="1 2">
    <name type="scientific">Capsulimonas corticalis</name>
    <dbReference type="NCBI Taxonomy" id="2219043"/>
    <lineage>
        <taxon>Bacteria</taxon>
        <taxon>Bacillati</taxon>
        <taxon>Armatimonadota</taxon>
        <taxon>Armatimonadia</taxon>
        <taxon>Capsulimonadales</taxon>
        <taxon>Capsulimonadaceae</taxon>
        <taxon>Capsulimonas</taxon>
    </lineage>
</organism>
<dbReference type="InterPro" id="IPR015890">
    <property type="entry name" value="Chorismate_C"/>
</dbReference>
<dbReference type="RefSeq" id="WP_119324031.1">
    <property type="nucleotide sequence ID" value="NZ_AP025739.1"/>
</dbReference>
<dbReference type="OrthoDB" id="9803598at2"/>
<dbReference type="KEGG" id="ccot:CCAX7_006280"/>
<dbReference type="Pfam" id="PF01063">
    <property type="entry name" value="Aminotran_4"/>
    <property type="match status" value="1"/>
</dbReference>
<name>A0A402D3A2_9BACT</name>
<dbReference type="SUPFAM" id="SSF56322">
    <property type="entry name" value="ADC synthase"/>
    <property type="match status" value="1"/>
</dbReference>
<protein>
    <submittedName>
        <fullName evidence="1">Aminodeoxychorismate synthase, component I</fullName>
    </submittedName>
</protein>
<evidence type="ECO:0000313" key="2">
    <source>
        <dbReference type="Proteomes" id="UP000287394"/>
    </source>
</evidence>
<dbReference type="SUPFAM" id="SSF56752">
    <property type="entry name" value="D-aminoacid aminotransferase-like PLP-dependent enzymes"/>
    <property type="match status" value="1"/>
</dbReference>
<dbReference type="GO" id="GO:0000162">
    <property type="term" value="P:L-tryptophan biosynthetic process"/>
    <property type="evidence" value="ECO:0007669"/>
    <property type="project" value="TreeGrafter"/>
</dbReference>
<accession>A0A402D3A2</accession>
<proteinExistence type="predicted"/>
<dbReference type="Gene3D" id="3.60.120.10">
    <property type="entry name" value="Anthranilate synthase"/>
    <property type="match status" value="1"/>
</dbReference>
<keyword evidence="2" id="KW-1185">Reference proteome</keyword>
<sequence length="583" mass="64263">MTDPTVQLEFLDFESAPRRLAFSDPVEIVSARAVSEVVPALRRVEEASAQGLWAAGYVAYEAAPAFDPALAAPHSGDLPLLWFALFSAPLTHIPESIHSESYSLGAWDEGDVEYGDAVRAIRESISAGDVYQVNHTVRRRAAFSGDDRAYWRDLVRAQGGRGYGAYLDLGDQRILSASPELFFASRGREITLRPMKGTRPRGRWREEDEALARELVRSEKERAENVMIVDLMRSDVGRIAEIGSVDVPRLFEVETYPTVLQMTSTVTARLRPEIGLTEIFGALFPCGSVTGAPKVSAMRSIARLETAPRRAYCGAIGYIAPRQSEIVFNVAIRTAIVDKARGRVELGVGSGVTWDSDPEEERAEARGKARFAETPAPPFDLLETLRLENGEYALRGRHLERLRETAGYFGIPFAHAPVDEALNALAQTLGAGSWRVRLLVNMAGATRVEYVPLPPASASAPPVALASEPISRSDRFLCHKTTRRETYERLRSARPGAFDVLLWNEENELTEFTVGNLVLESEGRLWTPSRGCGLLAGTFRAELLANGEIAERALPRAMLAEATRIWLINSVRGWVPVTLMESE</sequence>
<dbReference type="Gene3D" id="3.30.470.10">
    <property type="match status" value="1"/>
</dbReference>
<reference evidence="1 2" key="1">
    <citation type="journal article" date="2019" name="Int. J. Syst. Evol. Microbiol.">
        <title>Capsulimonas corticalis gen. nov., sp. nov., an aerobic capsulated bacterium, of a novel bacterial order, Capsulimonadales ord. nov., of the class Armatimonadia of the phylum Armatimonadetes.</title>
        <authorList>
            <person name="Li J."/>
            <person name="Kudo C."/>
            <person name="Tonouchi A."/>
        </authorList>
    </citation>
    <scope>NUCLEOTIDE SEQUENCE [LARGE SCALE GENOMIC DNA]</scope>
    <source>
        <strain evidence="1 2">AX-7</strain>
    </source>
</reference>
<dbReference type="NCBIfam" id="TIGR00553">
    <property type="entry name" value="pabB"/>
    <property type="match status" value="1"/>
</dbReference>
<dbReference type="InterPro" id="IPR005802">
    <property type="entry name" value="ADC_synth_comp_1"/>
</dbReference>
<dbReference type="AlphaFoldDB" id="A0A402D3A2"/>
<dbReference type="InterPro" id="IPR005801">
    <property type="entry name" value="ADC_synthase"/>
</dbReference>